<evidence type="ECO:0000313" key="2">
    <source>
        <dbReference type="EMBL" id="APM37977.1"/>
    </source>
</evidence>
<protein>
    <recommendedName>
        <fullName evidence="1">DnaA N-terminal domain-containing protein</fullName>
    </recommendedName>
</protein>
<dbReference type="Proteomes" id="UP000184604">
    <property type="component" value="Chromosome"/>
</dbReference>
<sequence>MNEEILDMLKVILEKVERTEKAIIIKEQATPCNEDTIISNIVKSNTAKTAWEEAKAIIKEELTSISYKQFIEPISSSTVEAGEKIILSVPNEHIKETINKHYYNLIIHALKLVNKNIKKVAISWN</sequence>
<gene>
    <name evidence="2" type="ORF">BS101_04130</name>
</gene>
<feature type="domain" description="DnaA N-terminal" evidence="1">
    <location>
        <begin position="49"/>
        <end position="110"/>
    </location>
</feature>
<dbReference type="InterPro" id="IPR024633">
    <property type="entry name" value="DnaA_N_dom"/>
</dbReference>
<dbReference type="AlphaFoldDB" id="A0A1L5F4S6"/>
<accession>A0A1L5F4S6</accession>
<dbReference type="RefSeq" id="WP_073537673.1">
    <property type="nucleotide sequence ID" value="NZ_CP018335.1"/>
</dbReference>
<dbReference type="InterPro" id="IPR038454">
    <property type="entry name" value="DnaA_N_sf"/>
</dbReference>
<proteinExistence type="predicted"/>
<reference evidence="2 3" key="1">
    <citation type="submission" date="2016-12" db="EMBL/GenBank/DDBJ databases">
        <title>Complete genome sequence of Clostridium kluyveri JZZ isolated from the pit mud of a Chinese flavor liquor-making factory.</title>
        <authorList>
            <person name="Wang Y."/>
        </authorList>
    </citation>
    <scope>NUCLEOTIDE SEQUENCE [LARGE SCALE GENOMIC DNA]</scope>
    <source>
        <strain evidence="2 3">JZZ</strain>
    </source>
</reference>
<dbReference type="EMBL" id="CP018335">
    <property type="protein sequence ID" value="APM37977.1"/>
    <property type="molecule type" value="Genomic_DNA"/>
</dbReference>
<dbReference type="Pfam" id="PF11638">
    <property type="entry name" value="DnaA_N"/>
    <property type="match status" value="1"/>
</dbReference>
<dbReference type="Gene3D" id="3.30.300.180">
    <property type="match status" value="1"/>
</dbReference>
<evidence type="ECO:0000259" key="1">
    <source>
        <dbReference type="Pfam" id="PF11638"/>
    </source>
</evidence>
<name>A0A1L5F4S6_CLOKL</name>
<organism evidence="2 3">
    <name type="scientific">Clostridium kluyveri</name>
    <dbReference type="NCBI Taxonomy" id="1534"/>
    <lineage>
        <taxon>Bacteria</taxon>
        <taxon>Bacillati</taxon>
        <taxon>Bacillota</taxon>
        <taxon>Clostridia</taxon>
        <taxon>Eubacteriales</taxon>
        <taxon>Clostridiaceae</taxon>
        <taxon>Clostridium</taxon>
    </lineage>
</organism>
<evidence type="ECO:0000313" key="3">
    <source>
        <dbReference type="Proteomes" id="UP000184604"/>
    </source>
</evidence>